<sequence length="87" mass="10064">MSDYNYTYTPFHVHKGYIYTDINREKETNDLTAYSTFSFKPNPYPNLVTEAQMDAHSVLDCSRLCLISSTCTAFSYTNTKCLKKKLI</sequence>
<dbReference type="SUPFAM" id="SSF57414">
    <property type="entry name" value="Hairpin loop containing domain-like"/>
    <property type="match status" value="1"/>
</dbReference>
<dbReference type="Proteomes" id="UP001162480">
    <property type="component" value="Chromosome 17"/>
</dbReference>
<keyword evidence="3" id="KW-1185">Reference proteome</keyword>
<dbReference type="InterPro" id="IPR003609">
    <property type="entry name" value="Pan_app"/>
</dbReference>
<feature type="domain" description="Apple" evidence="1">
    <location>
        <begin position="33"/>
        <end position="87"/>
    </location>
</feature>
<evidence type="ECO:0000259" key="1">
    <source>
        <dbReference type="PROSITE" id="PS50948"/>
    </source>
</evidence>
<dbReference type="PROSITE" id="PS50948">
    <property type="entry name" value="PAN"/>
    <property type="match status" value="1"/>
</dbReference>
<organism evidence="2 3">
    <name type="scientific">Octopus vulgaris</name>
    <name type="common">Common octopus</name>
    <dbReference type="NCBI Taxonomy" id="6645"/>
    <lineage>
        <taxon>Eukaryota</taxon>
        <taxon>Metazoa</taxon>
        <taxon>Spiralia</taxon>
        <taxon>Lophotrochozoa</taxon>
        <taxon>Mollusca</taxon>
        <taxon>Cephalopoda</taxon>
        <taxon>Coleoidea</taxon>
        <taxon>Octopodiformes</taxon>
        <taxon>Octopoda</taxon>
        <taxon>Incirrata</taxon>
        <taxon>Octopodidae</taxon>
        <taxon>Octopus</taxon>
    </lineage>
</organism>
<dbReference type="Gene3D" id="3.50.4.10">
    <property type="entry name" value="Hepatocyte Growth Factor"/>
    <property type="match status" value="1"/>
</dbReference>
<proteinExistence type="predicted"/>
<dbReference type="EMBL" id="OX597830">
    <property type="protein sequence ID" value="CAI9735319.1"/>
    <property type="molecule type" value="Genomic_DNA"/>
</dbReference>
<evidence type="ECO:0000313" key="3">
    <source>
        <dbReference type="Proteomes" id="UP001162480"/>
    </source>
</evidence>
<accession>A0AA36FFJ7</accession>
<gene>
    <name evidence="2" type="ORF">OCTVUL_1B017303</name>
</gene>
<name>A0AA36FFJ7_OCTVU</name>
<reference evidence="2" key="1">
    <citation type="submission" date="2023-08" db="EMBL/GenBank/DDBJ databases">
        <authorList>
            <person name="Alioto T."/>
            <person name="Alioto T."/>
            <person name="Gomez Garrido J."/>
        </authorList>
    </citation>
    <scope>NUCLEOTIDE SEQUENCE</scope>
</reference>
<protein>
    <recommendedName>
        <fullName evidence="1">Apple domain-containing protein</fullName>
    </recommendedName>
</protein>
<evidence type="ECO:0000313" key="2">
    <source>
        <dbReference type="EMBL" id="CAI9735319.1"/>
    </source>
</evidence>
<dbReference type="AlphaFoldDB" id="A0AA36FFJ7"/>